<evidence type="ECO:0000256" key="4">
    <source>
        <dbReference type="ARBA" id="ARBA00023274"/>
    </source>
</evidence>
<evidence type="ECO:0000313" key="10">
    <source>
        <dbReference type="Ensembl" id="ENSAMEP00000020932.1"/>
    </source>
</evidence>
<keyword evidence="4 8" id="KW-0687">Ribonucleoprotein</keyword>
<dbReference type="GO" id="GO:1990904">
    <property type="term" value="C:ribonucleoprotein complex"/>
    <property type="evidence" value="ECO:0007669"/>
    <property type="project" value="UniProtKB-KW"/>
</dbReference>
<dbReference type="GO" id="GO:0005791">
    <property type="term" value="C:rough endoplasmic reticulum"/>
    <property type="evidence" value="ECO:0007669"/>
    <property type="project" value="UniProtKB-SubCell"/>
</dbReference>
<accession>G1MNI3</accession>
<dbReference type="InParanoid" id="G1MNI3"/>
<evidence type="ECO:0000256" key="2">
    <source>
        <dbReference type="ARBA" id="ARBA00005657"/>
    </source>
</evidence>
<dbReference type="PANTHER" id="PTHR11652">
    <property type="entry name" value="30S RIBOSOMAL PROTEIN S12 FAMILY MEMBER"/>
    <property type="match status" value="1"/>
</dbReference>
<evidence type="ECO:0000256" key="3">
    <source>
        <dbReference type="ARBA" id="ARBA00022980"/>
    </source>
</evidence>
<dbReference type="Gene3D" id="2.40.50.140">
    <property type="entry name" value="Nucleic acid-binding proteins"/>
    <property type="match status" value="1"/>
</dbReference>
<protein>
    <recommendedName>
        <fullName evidence="5">Small ribosomal subunit protein uS12</fullName>
    </recommendedName>
    <alternativeName>
        <fullName evidence="6">40S ribosomal protein S23</fullName>
    </alternativeName>
</protein>
<reference evidence="10" key="2">
    <citation type="submission" date="2025-08" db="UniProtKB">
        <authorList>
            <consortium name="Ensembl"/>
        </authorList>
    </citation>
    <scope>IDENTIFICATION</scope>
</reference>
<dbReference type="GeneTree" id="ENSGT00550000074784"/>
<evidence type="ECO:0000256" key="1">
    <source>
        <dbReference type="ARBA" id="ARBA00004427"/>
    </source>
</evidence>
<organism evidence="10 11">
    <name type="scientific">Ailuropoda melanoleuca</name>
    <name type="common">Giant panda</name>
    <dbReference type="NCBI Taxonomy" id="9646"/>
    <lineage>
        <taxon>Eukaryota</taxon>
        <taxon>Metazoa</taxon>
        <taxon>Chordata</taxon>
        <taxon>Craniata</taxon>
        <taxon>Vertebrata</taxon>
        <taxon>Euteleostomi</taxon>
        <taxon>Mammalia</taxon>
        <taxon>Eutheria</taxon>
        <taxon>Laurasiatheria</taxon>
        <taxon>Carnivora</taxon>
        <taxon>Caniformia</taxon>
        <taxon>Ursidae</taxon>
        <taxon>Ailuropoda</taxon>
    </lineage>
</organism>
<keyword evidence="3 8" id="KW-0689">Ribosomal protein</keyword>
<reference evidence="10 11" key="1">
    <citation type="journal article" date="2010" name="Nature">
        <title>The sequence and de novo assembly of the giant panda genome.</title>
        <authorList>
            <person name="Li R."/>
            <person name="Fan W."/>
            <person name="Tian G."/>
            <person name="Zhu H."/>
            <person name="He L."/>
            <person name="Cai J."/>
            <person name="Huang Q."/>
            <person name="Cai Q."/>
            <person name="Li B."/>
            <person name="Bai Y."/>
            <person name="Zhang Z."/>
            <person name="Zhang Y."/>
            <person name="Wang W."/>
            <person name="Li J."/>
            <person name="Wei F."/>
            <person name="Li H."/>
            <person name="Jian M."/>
            <person name="Li J."/>
            <person name="Zhang Z."/>
            <person name="Nielsen R."/>
            <person name="Li D."/>
            <person name="Gu W."/>
            <person name="Yang Z."/>
            <person name="Xuan Z."/>
            <person name="Ryder O.A."/>
            <person name="Leung F.C."/>
            <person name="Zhou Y."/>
            <person name="Cao J."/>
            <person name="Sun X."/>
            <person name="Fu Y."/>
            <person name="Fang X."/>
            <person name="Guo X."/>
            <person name="Wang B."/>
            <person name="Hou R."/>
            <person name="Shen F."/>
            <person name="Mu B."/>
            <person name="Ni P."/>
            <person name="Lin R."/>
            <person name="Qian W."/>
            <person name="Wang G."/>
            <person name="Yu C."/>
            <person name="Nie W."/>
            <person name="Wang J."/>
            <person name="Wu Z."/>
            <person name="Liang H."/>
            <person name="Min J."/>
            <person name="Wu Q."/>
            <person name="Cheng S."/>
            <person name="Ruan J."/>
            <person name="Wang M."/>
            <person name="Shi Z."/>
            <person name="Wen M."/>
            <person name="Liu B."/>
            <person name="Ren X."/>
            <person name="Zheng H."/>
            <person name="Dong D."/>
            <person name="Cook K."/>
            <person name="Shan G."/>
            <person name="Zhang H."/>
            <person name="Kosiol C."/>
            <person name="Xie X."/>
            <person name="Lu Z."/>
            <person name="Zheng H."/>
            <person name="Li Y."/>
            <person name="Steiner C.C."/>
            <person name="Lam T.T."/>
            <person name="Lin S."/>
            <person name="Zhang Q."/>
            <person name="Li G."/>
            <person name="Tian J."/>
            <person name="Gong T."/>
            <person name="Liu H."/>
            <person name="Zhang D."/>
            <person name="Fang L."/>
            <person name="Ye C."/>
            <person name="Zhang J."/>
            <person name="Hu W."/>
            <person name="Xu A."/>
            <person name="Ren Y."/>
            <person name="Zhang G."/>
            <person name="Bruford M.W."/>
            <person name="Li Q."/>
            <person name="Ma L."/>
            <person name="Guo Y."/>
            <person name="An N."/>
            <person name="Hu Y."/>
            <person name="Zheng Y."/>
            <person name="Shi Y."/>
            <person name="Li Z."/>
            <person name="Liu Q."/>
            <person name="Chen Y."/>
            <person name="Zhao J."/>
            <person name="Qu N."/>
            <person name="Zhao S."/>
            <person name="Tian F."/>
            <person name="Wang X."/>
            <person name="Wang H."/>
            <person name="Xu L."/>
            <person name="Liu X."/>
            <person name="Vinar T."/>
            <person name="Wang Y."/>
            <person name="Lam T.W."/>
            <person name="Yiu S.M."/>
            <person name="Liu S."/>
            <person name="Zhang H."/>
            <person name="Li D."/>
            <person name="Huang Y."/>
            <person name="Wang X."/>
            <person name="Yang G."/>
            <person name="Jiang Z."/>
            <person name="Wang J."/>
            <person name="Qin N."/>
            <person name="Li L."/>
            <person name="Li J."/>
            <person name="Bolund L."/>
            <person name="Kristiansen K."/>
            <person name="Wong G.K."/>
            <person name="Olson M."/>
            <person name="Zhang X."/>
            <person name="Li S."/>
            <person name="Yang H."/>
            <person name="Wang J."/>
            <person name="Wang J."/>
        </authorList>
    </citation>
    <scope>NUCLEOTIDE SEQUENCE [LARGE SCALE GENOMIC DNA]</scope>
</reference>
<comment type="subunit">
    <text evidence="7">Component of the 40S small ribosomal subunit. Part of the small subunit (SSU) processome, composed of more than 70 proteins and the RNA chaperone small nucleolar RNA (snoRNA) U3.</text>
</comment>
<keyword evidence="11" id="KW-1185">Reference proteome</keyword>
<dbReference type="Ensembl" id="ENSAMET00000021701.2">
    <property type="protein sequence ID" value="ENSAMEP00000020932.1"/>
    <property type="gene ID" value="ENSAMEG00000019876.2"/>
</dbReference>
<evidence type="ECO:0000256" key="5">
    <source>
        <dbReference type="ARBA" id="ARBA00035161"/>
    </source>
</evidence>
<comment type="similarity">
    <text evidence="2 8">Belongs to the universal ribosomal protein uS12 family.</text>
</comment>
<dbReference type="AlphaFoldDB" id="G1MNI3"/>
<dbReference type="GO" id="GO:0003735">
    <property type="term" value="F:structural constituent of ribosome"/>
    <property type="evidence" value="ECO:0007669"/>
    <property type="project" value="InterPro"/>
</dbReference>
<dbReference type="Pfam" id="PF00164">
    <property type="entry name" value="Ribosom_S12_S23"/>
    <property type="match status" value="1"/>
</dbReference>
<dbReference type="InterPro" id="IPR012340">
    <property type="entry name" value="NA-bd_OB-fold"/>
</dbReference>
<dbReference type="GO" id="GO:0022626">
    <property type="term" value="C:cytosolic ribosome"/>
    <property type="evidence" value="ECO:0007669"/>
    <property type="project" value="UniProtKB-ARBA"/>
</dbReference>
<proteinExistence type="inferred from homology"/>
<evidence type="ECO:0000256" key="8">
    <source>
        <dbReference type="RuleBase" id="RU003622"/>
    </source>
</evidence>
<reference evidence="10" key="3">
    <citation type="submission" date="2025-09" db="UniProtKB">
        <authorList>
            <consortium name="Ensembl"/>
        </authorList>
    </citation>
    <scope>IDENTIFICATION</scope>
</reference>
<sequence>IRKHQGLRTTRSSTATKRTKQCDKQYKKAHLGTALKANLLGSILHSKRILLEKVGGKAKQLNSAIRKYEGPADQRWQKTHSFHTNIAENNQVLVAGFGCKEDAVGDIPGIHFKVVKVANVFLQAFCKGKKKRPTS</sequence>
<dbReference type="FunFam" id="2.40.50.140:FF:000007">
    <property type="entry name" value="40S ribosomal protein S23"/>
    <property type="match status" value="1"/>
</dbReference>
<dbReference type="PIRSF" id="PIRSF002133">
    <property type="entry name" value="Ribosomal_S12/S23"/>
    <property type="match status" value="1"/>
</dbReference>
<dbReference type="HOGENOM" id="CLU_115574_0_1_1"/>
<evidence type="ECO:0000313" key="11">
    <source>
        <dbReference type="Proteomes" id="UP000008912"/>
    </source>
</evidence>
<dbReference type="InterPro" id="IPR006032">
    <property type="entry name" value="Ribosomal_uS12"/>
</dbReference>
<evidence type="ECO:0000256" key="7">
    <source>
        <dbReference type="ARBA" id="ARBA00046579"/>
    </source>
</evidence>
<feature type="region of interest" description="Disordered" evidence="9">
    <location>
        <begin position="1"/>
        <end position="23"/>
    </location>
</feature>
<evidence type="ECO:0000256" key="6">
    <source>
        <dbReference type="ARBA" id="ARBA00035463"/>
    </source>
</evidence>
<name>G1MNI3_AILME</name>
<dbReference type="Proteomes" id="UP000008912">
    <property type="component" value="Unassembled WGS sequence"/>
</dbReference>
<evidence type="ECO:0000256" key="9">
    <source>
        <dbReference type="SAM" id="MobiDB-lite"/>
    </source>
</evidence>
<comment type="subcellular location">
    <subcellularLocation>
        <location evidence="1">Rough endoplasmic reticulum</location>
    </subcellularLocation>
</comment>
<dbReference type="GO" id="GO:0006412">
    <property type="term" value="P:translation"/>
    <property type="evidence" value="ECO:0007669"/>
    <property type="project" value="InterPro"/>
</dbReference>
<dbReference type="eggNOG" id="KOG1749">
    <property type="taxonomic scope" value="Eukaryota"/>
</dbReference>
<dbReference type="SUPFAM" id="SSF50249">
    <property type="entry name" value="Nucleic acid-binding proteins"/>
    <property type="match status" value="1"/>
</dbReference>
<dbReference type="STRING" id="9646.ENSAMEP00000020932"/>